<dbReference type="GO" id="GO:0016491">
    <property type="term" value="F:oxidoreductase activity"/>
    <property type="evidence" value="ECO:0007669"/>
    <property type="project" value="UniProtKB-KW"/>
</dbReference>
<keyword evidence="4 7" id="KW-0862">Zinc</keyword>
<evidence type="ECO:0000256" key="6">
    <source>
        <dbReference type="ARBA" id="ARBA00023027"/>
    </source>
</evidence>
<keyword evidence="6" id="KW-0520">NAD</keyword>
<evidence type="ECO:0000256" key="5">
    <source>
        <dbReference type="ARBA" id="ARBA00023002"/>
    </source>
</evidence>
<feature type="domain" description="Enoyl reductase (ER)" evidence="8">
    <location>
        <begin position="26"/>
        <end position="380"/>
    </location>
</feature>
<dbReference type="SUPFAM" id="SSF51735">
    <property type="entry name" value="NAD(P)-binding Rossmann-fold domains"/>
    <property type="match status" value="1"/>
</dbReference>
<dbReference type="Gene3D" id="3.90.180.10">
    <property type="entry name" value="Medium-chain alcohol dehydrogenases, catalytic domain"/>
    <property type="match status" value="1"/>
</dbReference>
<dbReference type="InterPro" id="IPR013149">
    <property type="entry name" value="ADH-like_C"/>
</dbReference>
<reference evidence="9 10" key="1">
    <citation type="journal article" date="2019" name="Mol. Biol. Evol.">
        <title>Blast fungal genomes show frequent chromosomal changes, gene gains and losses, and effector gene turnover.</title>
        <authorList>
            <person name="Gomez Luciano L.B."/>
            <person name="Jason Tsai I."/>
            <person name="Chuma I."/>
            <person name="Tosa Y."/>
            <person name="Chen Y.H."/>
            <person name="Li J.Y."/>
            <person name="Li M.Y."/>
            <person name="Jade Lu M.Y."/>
            <person name="Nakayashiki H."/>
            <person name="Li W.H."/>
        </authorList>
    </citation>
    <scope>NUCLEOTIDE SEQUENCE [LARGE SCALE GENOMIC DNA]</scope>
    <source>
        <strain evidence="9">MZ5-1-6</strain>
    </source>
</reference>
<proteinExistence type="inferred from homology"/>
<keyword evidence="3 7" id="KW-0479">Metal-binding</keyword>
<dbReference type="Pfam" id="PF08240">
    <property type="entry name" value="ADH_N"/>
    <property type="match status" value="1"/>
</dbReference>
<dbReference type="PANTHER" id="PTHR42813:SF3">
    <property type="entry name" value="GLUTATHIONE-INDEPENDENT FORMALDEHYDE DEHYDROGENASE"/>
    <property type="match status" value="1"/>
</dbReference>
<dbReference type="InterPro" id="IPR011032">
    <property type="entry name" value="GroES-like_sf"/>
</dbReference>
<evidence type="ECO:0000259" key="8">
    <source>
        <dbReference type="SMART" id="SM00829"/>
    </source>
</evidence>
<dbReference type="AlphaFoldDB" id="A0A4P7MWX6"/>
<dbReference type="CDD" id="cd08282">
    <property type="entry name" value="PFDH_like"/>
    <property type="match status" value="1"/>
</dbReference>
<sequence length="407" mass="44174">MSSKLHSDLAHHPKSPKTMRAVIFVGLGEVETRDVPFPEIEEPEDVILRITTSAVCGSDLHNYRGYFGPPKFPYPIGHEAVGVVYKVGPAVDSFKVGDRVITAIPDDRPITTKNAFTSPGLDLLLGGEFGTQAEYMRIPFADSSLIPIPNRISDKEWIMVSDAFATAWQGLDWAGFQSGDSLAVFGAGPVGLMAAYSASLRGASRIYIVDHNQQRLDKALEIGSAVIPINFLTEKASDQILKTSPGGVNRAIDCVGQEGINQELKIEWDYVLRECIHVTTTGGGIGLVGAYVKFAKSEGVPNADEVPAELSVPVAELFAKQLSVKAGTMDPTRTARQMVSLVENGRAKPSFVIDEGPFDLDQAPELYRRFNEGKIIKVLFKGAPRPEEWEQCGEKSAPEGHVNGHNV</sequence>
<comment type="cofactor">
    <cofactor evidence="1 7">
        <name>Zn(2+)</name>
        <dbReference type="ChEBI" id="CHEBI:29105"/>
    </cofactor>
</comment>
<dbReference type="InterPro" id="IPR002328">
    <property type="entry name" value="ADH_Zn_CS"/>
</dbReference>
<evidence type="ECO:0000256" key="7">
    <source>
        <dbReference type="RuleBase" id="RU361277"/>
    </source>
</evidence>
<dbReference type="SUPFAM" id="SSF50129">
    <property type="entry name" value="GroES-like"/>
    <property type="match status" value="1"/>
</dbReference>
<dbReference type="InterPro" id="IPR020843">
    <property type="entry name" value="ER"/>
</dbReference>
<keyword evidence="5" id="KW-0560">Oxidoreductase</keyword>
<evidence type="ECO:0000313" key="10">
    <source>
        <dbReference type="Proteomes" id="UP000294847"/>
    </source>
</evidence>
<dbReference type="InterPro" id="IPR036291">
    <property type="entry name" value="NAD(P)-bd_dom_sf"/>
</dbReference>
<dbReference type="Proteomes" id="UP000294847">
    <property type="component" value="Chromosome 1"/>
</dbReference>
<protein>
    <recommendedName>
        <fullName evidence="8">Enoyl reductase (ER) domain-containing protein</fullName>
    </recommendedName>
</protein>
<dbReference type="PANTHER" id="PTHR42813">
    <property type="entry name" value="ZINC-TYPE ALCOHOL DEHYDROGENASE-LIKE"/>
    <property type="match status" value="1"/>
</dbReference>
<dbReference type="GO" id="GO:0008270">
    <property type="term" value="F:zinc ion binding"/>
    <property type="evidence" value="ECO:0007669"/>
    <property type="project" value="InterPro"/>
</dbReference>
<dbReference type="Pfam" id="PF00107">
    <property type="entry name" value="ADH_zinc_N"/>
    <property type="match status" value="1"/>
</dbReference>
<dbReference type="EMBL" id="CP034204">
    <property type="protein sequence ID" value="QBZ53701.1"/>
    <property type="molecule type" value="Genomic_DNA"/>
</dbReference>
<dbReference type="SMART" id="SM00829">
    <property type="entry name" value="PKS_ER"/>
    <property type="match status" value="1"/>
</dbReference>
<accession>A0A4P7MWX6</accession>
<evidence type="ECO:0000256" key="3">
    <source>
        <dbReference type="ARBA" id="ARBA00022723"/>
    </source>
</evidence>
<evidence type="ECO:0000256" key="1">
    <source>
        <dbReference type="ARBA" id="ARBA00001947"/>
    </source>
</evidence>
<comment type="similarity">
    <text evidence="2 7">Belongs to the zinc-containing alcohol dehydrogenase family.</text>
</comment>
<dbReference type="InterPro" id="IPR013154">
    <property type="entry name" value="ADH-like_N"/>
</dbReference>
<dbReference type="PROSITE" id="PS00059">
    <property type="entry name" value="ADH_ZINC"/>
    <property type="match status" value="1"/>
</dbReference>
<dbReference type="Gene3D" id="3.40.50.720">
    <property type="entry name" value="NAD(P)-binding Rossmann-like Domain"/>
    <property type="match status" value="1"/>
</dbReference>
<evidence type="ECO:0000256" key="4">
    <source>
        <dbReference type="ARBA" id="ARBA00022833"/>
    </source>
</evidence>
<gene>
    <name evidence="9" type="ORF">PoMZ_09390</name>
</gene>
<evidence type="ECO:0000256" key="2">
    <source>
        <dbReference type="ARBA" id="ARBA00008072"/>
    </source>
</evidence>
<organism evidence="9 10">
    <name type="scientific">Pyricularia oryzae</name>
    <name type="common">Rice blast fungus</name>
    <name type="synonym">Magnaporthe oryzae</name>
    <dbReference type="NCBI Taxonomy" id="318829"/>
    <lineage>
        <taxon>Eukaryota</taxon>
        <taxon>Fungi</taxon>
        <taxon>Dikarya</taxon>
        <taxon>Ascomycota</taxon>
        <taxon>Pezizomycotina</taxon>
        <taxon>Sordariomycetes</taxon>
        <taxon>Sordariomycetidae</taxon>
        <taxon>Magnaporthales</taxon>
        <taxon>Pyriculariaceae</taxon>
        <taxon>Pyricularia</taxon>
    </lineage>
</organism>
<evidence type="ECO:0000313" key="9">
    <source>
        <dbReference type="EMBL" id="QBZ53701.1"/>
    </source>
</evidence>
<name>A0A4P7MWX6_PYROR</name>